<keyword evidence="3" id="KW-0479">Metal-binding</keyword>
<evidence type="ECO:0000259" key="7">
    <source>
        <dbReference type="Pfam" id="PF02085"/>
    </source>
</evidence>
<comment type="caution">
    <text evidence="8">The sequence shown here is derived from an EMBL/GenBank/DDBJ whole genome shotgun (WGS) entry which is preliminary data.</text>
</comment>
<feature type="domain" description="Class III cytochrome C" evidence="7">
    <location>
        <begin position="46"/>
        <end position="109"/>
    </location>
</feature>
<dbReference type="SUPFAM" id="SSF48695">
    <property type="entry name" value="Multiheme cytochromes"/>
    <property type="match status" value="1"/>
</dbReference>
<sequence>MERFLFPRWTNPFLLVLGAAIGGGGLFAAAMGGLITDPVTLNIGYEPEQPVPFSHAIHAGQLKLDCRYCHNTVFEASHAAVPPTATCVNCHSPRNEQGQTSLAAVHADSVNLKPIHESWKTGKSMQWIRVHNLPEFVYFNHSAHVNSGVSCVSCHGRIDQMETVYQHEQLSMAWCIECHQNPNEHLRPREFVTKLDWEPSEDFWKEHYDVANQEEFAKMIRDKENIHPQRHCAVCHR</sequence>
<accession>A0ABT7PQX8</accession>
<dbReference type="Pfam" id="PF02085">
    <property type="entry name" value="Cytochrom_CIII"/>
    <property type="match status" value="1"/>
</dbReference>
<keyword evidence="6" id="KW-0472">Membrane</keyword>
<keyword evidence="5" id="KW-0408">Iron</keyword>
<keyword evidence="9" id="KW-1185">Reference proteome</keyword>
<protein>
    <submittedName>
        <fullName evidence="8">Cytochrome c3 family protein</fullName>
    </submittedName>
</protein>
<gene>
    <name evidence="8" type="ORF">QTN89_24790</name>
</gene>
<dbReference type="PANTHER" id="PTHR39425:SF1">
    <property type="entry name" value="CYTOCHROME C7-LIKE DOMAIN-CONTAINING PROTEIN"/>
    <property type="match status" value="1"/>
</dbReference>
<dbReference type="InterPro" id="IPR020942">
    <property type="entry name" value="Cyt_c_III_dom"/>
</dbReference>
<dbReference type="Gene3D" id="3.90.10.10">
    <property type="entry name" value="Cytochrome C3"/>
    <property type="match status" value="2"/>
</dbReference>
<dbReference type="Proteomes" id="UP001239462">
    <property type="component" value="Unassembled WGS sequence"/>
</dbReference>
<dbReference type="PANTHER" id="PTHR39425">
    <property type="entry name" value="LIPOPROTEIN CYTOCHROME C"/>
    <property type="match status" value="1"/>
</dbReference>
<keyword evidence="6" id="KW-1133">Transmembrane helix</keyword>
<name>A0ABT7PQX8_9BACT</name>
<evidence type="ECO:0000313" key="8">
    <source>
        <dbReference type="EMBL" id="MDM4018694.1"/>
    </source>
</evidence>
<evidence type="ECO:0000256" key="3">
    <source>
        <dbReference type="ARBA" id="ARBA00022723"/>
    </source>
</evidence>
<dbReference type="RefSeq" id="WP_149498872.1">
    <property type="nucleotide sequence ID" value="NZ_CP141221.1"/>
</dbReference>
<dbReference type="CDD" id="cd08168">
    <property type="entry name" value="Cytochrom_C3"/>
    <property type="match status" value="1"/>
</dbReference>
<keyword evidence="1" id="KW-0813">Transport</keyword>
<evidence type="ECO:0000256" key="6">
    <source>
        <dbReference type="SAM" id="Phobius"/>
    </source>
</evidence>
<reference evidence="8 9" key="1">
    <citation type="submission" date="2023-06" db="EMBL/GenBank/DDBJ databases">
        <title>Roseiconus lacunae JC819 isolated from Gulf of Mannar region, Tamil Nadu.</title>
        <authorList>
            <person name="Pk S."/>
            <person name="Ch S."/>
            <person name="Ch V.R."/>
        </authorList>
    </citation>
    <scope>NUCLEOTIDE SEQUENCE [LARGE SCALE GENOMIC DNA]</scope>
    <source>
        <strain evidence="8 9">JC819</strain>
    </source>
</reference>
<evidence type="ECO:0000256" key="4">
    <source>
        <dbReference type="ARBA" id="ARBA00022982"/>
    </source>
</evidence>
<organism evidence="8 9">
    <name type="scientific">Roseiconus lacunae</name>
    <dbReference type="NCBI Taxonomy" id="2605694"/>
    <lineage>
        <taxon>Bacteria</taxon>
        <taxon>Pseudomonadati</taxon>
        <taxon>Planctomycetota</taxon>
        <taxon>Planctomycetia</taxon>
        <taxon>Pirellulales</taxon>
        <taxon>Pirellulaceae</taxon>
        <taxon>Roseiconus</taxon>
    </lineage>
</organism>
<evidence type="ECO:0000313" key="9">
    <source>
        <dbReference type="Proteomes" id="UP001239462"/>
    </source>
</evidence>
<evidence type="ECO:0000256" key="2">
    <source>
        <dbReference type="ARBA" id="ARBA00022617"/>
    </source>
</evidence>
<feature type="transmembrane region" description="Helical" evidence="6">
    <location>
        <begin position="12"/>
        <end position="35"/>
    </location>
</feature>
<keyword evidence="4" id="KW-0249">Electron transport</keyword>
<evidence type="ECO:0000256" key="1">
    <source>
        <dbReference type="ARBA" id="ARBA00022448"/>
    </source>
</evidence>
<dbReference type="InterPro" id="IPR036280">
    <property type="entry name" value="Multihaem_cyt_sf"/>
</dbReference>
<evidence type="ECO:0000256" key="5">
    <source>
        <dbReference type="ARBA" id="ARBA00023004"/>
    </source>
</evidence>
<keyword evidence="2" id="KW-0349">Heme</keyword>
<dbReference type="EMBL" id="JASZZN010000025">
    <property type="protein sequence ID" value="MDM4018694.1"/>
    <property type="molecule type" value="Genomic_DNA"/>
</dbReference>
<proteinExistence type="predicted"/>
<keyword evidence="6" id="KW-0812">Transmembrane</keyword>